<dbReference type="PANTHER" id="PTHR35377">
    <property type="entry name" value="ANTITOXIN VAPB49-RELATED-RELATED"/>
    <property type="match status" value="1"/>
</dbReference>
<proteinExistence type="inferred from homology"/>
<evidence type="ECO:0000256" key="2">
    <source>
        <dbReference type="RuleBase" id="RU362080"/>
    </source>
</evidence>
<dbReference type="AlphaFoldDB" id="A0AAJ0X920"/>
<dbReference type="Proteomes" id="UP001296776">
    <property type="component" value="Unassembled WGS sequence"/>
</dbReference>
<dbReference type="Pfam" id="PF02604">
    <property type="entry name" value="PhdYeFM_antitox"/>
    <property type="match status" value="1"/>
</dbReference>
<dbReference type="NCBIfam" id="TIGR01552">
    <property type="entry name" value="phd_fam"/>
    <property type="match status" value="1"/>
</dbReference>
<reference evidence="4" key="2">
    <citation type="journal article" date="2020" name="Microorganisms">
        <title>Osmotic Adaptation and Compatible Solute Biosynthesis of Phototrophic Bacteria as Revealed from Genome Analyses.</title>
        <authorList>
            <person name="Imhoff J.F."/>
            <person name="Rahn T."/>
            <person name="Kunzel S."/>
            <person name="Keller A."/>
            <person name="Neulinger S.C."/>
        </authorList>
    </citation>
    <scope>NUCLEOTIDE SEQUENCE</scope>
    <source>
        <strain evidence="4">DSM 11080</strain>
    </source>
</reference>
<keyword evidence="5" id="KW-1185">Reference proteome</keyword>
<accession>A0AAJ0X920</accession>
<evidence type="ECO:0000313" key="4">
    <source>
        <dbReference type="EMBL" id="MBK1704391.1"/>
    </source>
</evidence>
<dbReference type="InterPro" id="IPR006442">
    <property type="entry name" value="Antitoxin_Phd/YefM"/>
</dbReference>
<reference evidence="4" key="1">
    <citation type="submission" date="2017-08" db="EMBL/GenBank/DDBJ databases">
        <authorList>
            <person name="Imhoff J.F."/>
            <person name="Rahn T."/>
            <person name="Kuenzel S."/>
            <person name="Neulinger S.C."/>
        </authorList>
    </citation>
    <scope>NUCLEOTIDE SEQUENCE</scope>
    <source>
        <strain evidence="4">DSM 11080</strain>
    </source>
</reference>
<dbReference type="InterPro" id="IPR036165">
    <property type="entry name" value="YefM-like_sf"/>
</dbReference>
<comment type="function">
    <text evidence="2">Antitoxin component of a type II toxin-antitoxin (TA) system.</text>
</comment>
<comment type="caution">
    <text evidence="4">The sequence shown here is derived from an EMBL/GenBank/DDBJ whole genome shotgun (WGS) entry which is preliminary data.</text>
</comment>
<dbReference type="InterPro" id="IPR051416">
    <property type="entry name" value="phD-YefM_TA_antitoxins"/>
</dbReference>
<dbReference type="PANTHER" id="PTHR35377:SF4">
    <property type="entry name" value="PREVENT-HOST-DEATH FAMILY PROTEIN"/>
    <property type="match status" value="1"/>
</dbReference>
<evidence type="ECO:0000256" key="3">
    <source>
        <dbReference type="SAM" id="MobiDB-lite"/>
    </source>
</evidence>
<sequence length="82" mass="9268">MRTQFSIHEAKTHLSQLIEQVEAGGEAIIARAGRPVVRLVRVDEEPKRRRLGRLEGQFKLPDEHATPIPDTPDDFIDAVEGR</sequence>
<gene>
    <name evidence="4" type="ORF">CKO40_07535</name>
</gene>
<protein>
    <recommendedName>
        <fullName evidence="2">Antitoxin</fullName>
    </recommendedName>
</protein>
<name>A0AAJ0X920_9GAMM</name>
<comment type="similarity">
    <text evidence="1 2">Belongs to the phD/YefM antitoxin family.</text>
</comment>
<evidence type="ECO:0000313" key="5">
    <source>
        <dbReference type="Proteomes" id="UP001296776"/>
    </source>
</evidence>
<organism evidence="4 5">
    <name type="scientific">Halochromatium glycolicum</name>
    <dbReference type="NCBI Taxonomy" id="85075"/>
    <lineage>
        <taxon>Bacteria</taxon>
        <taxon>Pseudomonadati</taxon>
        <taxon>Pseudomonadota</taxon>
        <taxon>Gammaproteobacteria</taxon>
        <taxon>Chromatiales</taxon>
        <taxon>Chromatiaceae</taxon>
        <taxon>Halochromatium</taxon>
    </lineage>
</organism>
<feature type="compositionally biased region" description="Acidic residues" evidence="3">
    <location>
        <begin position="71"/>
        <end position="82"/>
    </location>
</feature>
<feature type="region of interest" description="Disordered" evidence="3">
    <location>
        <begin position="58"/>
        <end position="82"/>
    </location>
</feature>
<dbReference type="Gene3D" id="3.40.1620.10">
    <property type="entry name" value="YefM-like domain"/>
    <property type="match status" value="1"/>
</dbReference>
<evidence type="ECO:0000256" key="1">
    <source>
        <dbReference type="ARBA" id="ARBA00009981"/>
    </source>
</evidence>
<dbReference type="SUPFAM" id="SSF143120">
    <property type="entry name" value="YefM-like"/>
    <property type="match status" value="1"/>
</dbReference>
<dbReference type="RefSeq" id="WP_200345585.1">
    <property type="nucleotide sequence ID" value="NZ_NRSJ01000010.1"/>
</dbReference>
<dbReference type="EMBL" id="NRSJ01000010">
    <property type="protein sequence ID" value="MBK1704391.1"/>
    <property type="molecule type" value="Genomic_DNA"/>
</dbReference>